<organism evidence="2">
    <name type="scientific">uncultured Microvirga sp</name>
    <dbReference type="NCBI Taxonomy" id="412392"/>
    <lineage>
        <taxon>Bacteria</taxon>
        <taxon>Pseudomonadati</taxon>
        <taxon>Pseudomonadota</taxon>
        <taxon>Alphaproteobacteria</taxon>
        <taxon>Hyphomicrobiales</taxon>
        <taxon>Methylobacteriaceae</taxon>
        <taxon>Microvirga</taxon>
        <taxon>environmental samples</taxon>
    </lineage>
</organism>
<evidence type="ECO:0000256" key="1">
    <source>
        <dbReference type="SAM" id="MobiDB-lite"/>
    </source>
</evidence>
<accession>A0A6J4MR31</accession>
<feature type="compositionally biased region" description="Basic residues" evidence="1">
    <location>
        <begin position="33"/>
        <end position="46"/>
    </location>
</feature>
<sequence>GQVATEADPVRAAGDPARQARAVPVQRPPGQGGRRHRAARRGHRPAHPAPVAHRPARAGRGRPGDRHVRSACGWPALPRAGAARPTEAPGEECAHPM</sequence>
<evidence type="ECO:0000313" key="2">
    <source>
        <dbReference type="EMBL" id="CAA9364749.1"/>
    </source>
</evidence>
<name>A0A6J4MR31_9HYPH</name>
<protein>
    <submittedName>
        <fullName evidence="2">ParB domain protein nuclease</fullName>
    </submittedName>
</protein>
<dbReference type="EMBL" id="CADCUC010000698">
    <property type="protein sequence ID" value="CAA9364749.1"/>
    <property type="molecule type" value="Genomic_DNA"/>
</dbReference>
<feature type="non-terminal residue" evidence="2">
    <location>
        <position position="97"/>
    </location>
</feature>
<dbReference type="AlphaFoldDB" id="A0A6J4MR31"/>
<feature type="non-terminal residue" evidence="2">
    <location>
        <position position="1"/>
    </location>
</feature>
<gene>
    <name evidence="2" type="ORF">AVDCRST_MAG90-3283</name>
</gene>
<feature type="region of interest" description="Disordered" evidence="1">
    <location>
        <begin position="1"/>
        <end position="97"/>
    </location>
</feature>
<proteinExistence type="predicted"/>
<reference evidence="2" key="1">
    <citation type="submission" date="2020-02" db="EMBL/GenBank/DDBJ databases">
        <authorList>
            <person name="Meier V. D."/>
        </authorList>
    </citation>
    <scope>NUCLEOTIDE SEQUENCE</scope>
    <source>
        <strain evidence="2">AVDCRST_MAG90</strain>
    </source>
</reference>